<reference evidence="2 3" key="1">
    <citation type="submission" date="2014-04" db="EMBL/GenBank/DDBJ databases">
        <authorList>
            <consortium name="DOE Joint Genome Institute"/>
            <person name="Kuo A."/>
            <person name="Martino E."/>
            <person name="Perotto S."/>
            <person name="Kohler A."/>
            <person name="Nagy L.G."/>
            <person name="Floudas D."/>
            <person name="Copeland A."/>
            <person name="Barry K.W."/>
            <person name="Cichocki N."/>
            <person name="Veneault-Fourrey C."/>
            <person name="LaButti K."/>
            <person name="Lindquist E.A."/>
            <person name="Lipzen A."/>
            <person name="Lundell T."/>
            <person name="Morin E."/>
            <person name="Murat C."/>
            <person name="Sun H."/>
            <person name="Tunlid A."/>
            <person name="Henrissat B."/>
            <person name="Grigoriev I.V."/>
            <person name="Hibbett D.S."/>
            <person name="Martin F."/>
            <person name="Nordberg H.P."/>
            <person name="Cantor M.N."/>
            <person name="Hua S.X."/>
        </authorList>
    </citation>
    <scope>NUCLEOTIDE SEQUENCE [LARGE SCALE GENOMIC DNA]</scope>
    <source>
        <strain evidence="2 3">Zn</strain>
    </source>
</reference>
<dbReference type="InParanoid" id="A0A0C3DMP8"/>
<organism evidence="2 3">
    <name type="scientific">Oidiodendron maius (strain Zn)</name>
    <dbReference type="NCBI Taxonomy" id="913774"/>
    <lineage>
        <taxon>Eukaryota</taxon>
        <taxon>Fungi</taxon>
        <taxon>Dikarya</taxon>
        <taxon>Ascomycota</taxon>
        <taxon>Pezizomycotina</taxon>
        <taxon>Leotiomycetes</taxon>
        <taxon>Leotiomycetes incertae sedis</taxon>
        <taxon>Myxotrichaceae</taxon>
        <taxon>Oidiodendron</taxon>
    </lineage>
</organism>
<feature type="domain" description="Acyl-CoA thioesterase-like C-terminal" evidence="1">
    <location>
        <begin position="113"/>
        <end position="255"/>
    </location>
</feature>
<gene>
    <name evidence="2" type="ORF">OIDMADRAFT_40868</name>
</gene>
<dbReference type="Proteomes" id="UP000054321">
    <property type="component" value="Unassembled WGS sequence"/>
</dbReference>
<evidence type="ECO:0000259" key="1">
    <source>
        <dbReference type="Pfam" id="PF20789"/>
    </source>
</evidence>
<keyword evidence="3" id="KW-1185">Reference proteome</keyword>
<proteinExistence type="predicted"/>
<dbReference type="Gene3D" id="2.40.160.210">
    <property type="entry name" value="Acyl-CoA thioesterase, double hotdog domain"/>
    <property type="match status" value="1"/>
</dbReference>
<dbReference type="SUPFAM" id="SSF54637">
    <property type="entry name" value="Thioesterase/thiol ester dehydrase-isomerase"/>
    <property type="match status" value="1"/>
</dbReference>
<accession>A0A0C3DMP8</accession>
<dbReference type="HOGENOM" id="CLU_064522_0_0_1"/>
<dbReference type="PANTHER" id="PTHR38110">
    <property type="entry name" value="CHROMOSOME 23, WHOLE GENOME SHOTGUN SEQUENCE"/>
    <property type="match status" value="1"/>
</dbReference>
<dbReference type="OrthoDB" id="2532955at2759"/>
<dbReference type="InterPro" id="IPR049450">
    <property type="entry name" value="ACOT8-like_C"/>
</dbReference>
<evidence type="ECO:0000313" key="3">
    <source>
        <dbReference type="Proteomes" id="UP000054321"/>
    </source>
</evidence>
<name>A0A0C3DMP8_OIDMZ</name>
<sequence length="276" mass="30980">MNGLAINAAQQFLSAKFGPESSPHAIGSYIQFLSRVQPGVVFFSCHLLRRSSFQIVVRVELAPDSQTRLVTDAPGSGLSAVAIITFGNMFKEVGLSQETISSIMTDLPNRERDCQEIDDPYMRATPMTRKFRWWSPRNNSPNGNGLWGHRAGGHIRDTFISLADGSPVGLYEITWFADIGFQPPLTHERDLPLYWQVSTTSIAIEYKRPIPKDLEWALVRTNSHVVRHGRYDIDIFIVDPADNGILVLARHLVYVRPFKMLSSKNGGEKDRTGPKI</sequence>
<protein>
    <recommendedName>
        <fullName evidence="1">Acyl-CoA thioesterase-like C-terminal domain-containing protein</fullName>
    </recommendedName>
</protein>
<dbReference type="InterPro" id="IPR029069">
    <property type="entry name" value="HotDog_dom_sf"/>
</dbReference>
<dbReference type="Pfam" id="PF20789">
    <property type="entry name" value="4HBT_3C"/>
    <property type="match status" value="1"/>
</dbReference>
<dbReference type="STRING" id="913774.A0A0C3DMP8"/>
<reference evidence="3" key="2">
    <citation type="submission" date="2015-01" db="EMBL/GenBank/DDBJ databases">
        <title>Evolutionary Origins and Diversification of the Mycorrhizal Mutualists.</title>
        <authorList>
            <consortium name="DOE Joint Genome Institute"/>
            <consortium name="Mycorrhizal Genomics Consortium"/>
            <person name="Kohler A."/>
            <person name="Kuo A."/>
            <person name="Nagy L.G."/>
            <person name="Floudas D."/>
            <person name="Copeland A."/>
            <person name="Barry K.W."/>
            <person name="Cichocki N."/>
            <person name="Veneault-Fourrey C."/>
            <person name="LaButti K."/>
            <person name="Lindquist E.A."/>
            <person name="Lipzen A."/>
            <person name="Lundell T."/>
            <person name="Morin E."/>
            <person name="Murat C."/>
            <person name="Riley R."/>
            <person name="Ohm R."/>
            <person name="Sun H."/>
            <person name="Tunlid A."/>
            <person name="Henrissat B."/>
            <person name="Grigoriev I.V."/>
            <person name="Hibbett D.S."/>
            <person name="Martin F."/>
        </authorList>
    </citation>
    <scope>NUCLEOTIDE SEQUENCE [LARGE SCALE GENOMIC DNA]</scope>
    <source>
        <strain evidence="3">Zn</strain>
    </source>
</reference>
<dbReference type="PANTHER" id="PTHR38110:SF4">
    <property type="entry name" value="THIOESTERASE-LIKE SUPERFAMILY-DOMAIN-CONTAINING PROTEIN"/>
    <property type="match status" value="1"/>
</dbReference>
<dbReference type="AlphaFoldDB" id="A0A0C3DMP8"/>
<dbReference type="InterPro" id="IPR042171">
    <property type="entry name" value="Acyl-CoA_hotdog"/>
</dbReference>
<dbReference type="EMBL" id="KN832874">
    <property type="protein sequence ID" value="KIN03293.1"/>
    <property type="molecule type" value="Genomic_DNA"/>
</dbReference>
<dbReference type="InterPro" id="IPR052389">
    <property type="entry name" value="Sec_Metab_Biosynth-Assoc"/>
</dbReference>
<evidence type="ECO:0000313" key="2">
    <source>
        <dbReference type="EMBL" id="KIN03293.1"/>
    </source>
</evidence>